<comment type="caution">
    <text evidence="7">The sequence shown here is derived from an EMBL/GenBank/DDBJ whole genome shotgun (WGS) entry which is preliminary data.</text>
</comment>
<evidence type="ECO:0000256" key="3">
    <source>
        <dbReference type="ARBA" id="ARBA00023125"/>
    </source>
</evidence>
<evidence type="ECO:0000256" key="2">
    <source>
        <dbReference type="ARBA" id="ARBA00023015"/>
    </source>
</evidence>
<proteinExistence type="predicted"/>
<reference evidence="7" key="1">
    <citation type="journal article" date="2023" name="Mol. Phylogenet. Evol.">
        <title>Genome-scale phylogeny and comparative genomics of the fungal order Sordariales.</title>
        <authorList>
            <person name="Hensen N."/>
            <person name="Bonometti L."/>
            <person name="Westerberg I."/>
            <person name="Brannstrom I.O."/>
            <person name="Guillou S."/>
            <person name="Cros-Aarteil S."/>
            <person name="Calhoun S."/>
            <person name="Haridas S."/>
            <person name="Kuo A."/>
            <person name="Mondo S."/>
            <person name="Pangilinan J."/>
            <person name="Riley R."/>
            <person name="LaButti K."/>
            <person name="Andreopoulos B."/>
            <person name="Lipzen A."/>
            <person name="Chen C."/>
            <person name="Yan M."/>
            <person name="Daum C."/>
            <person name="Ng V."/>
            <person name="Clum A."/>
            <person name="Steindorff A."/>
            <person name="Ohm R.A."/>
            <person name="Martin F."/>
            <person name="Silar P."/>
            <person name="Natvig D.O."/>
            <person name="Lalanne C."/>
            <person name="Gautier V."/>
            <person name="Ament-Velasquez S.L."/>
            <person name="Kruys A."/>
            <person name="Hutchinson M.I."/>
            <person name="Powell A.J."/>
            <person name="Barry K."/>
            <person name="Miller A.N."/>
            <person name="Grigoriev I.V."/>
            <person name="Debuchy R."/>
            <person name="Gladieux P."/>
            <person name="Hiltunen Thoren M."/>
            <person name="Johannesson H."/>
        </authorList>
    </citation>
    <scope>NUCLEOTIDE SEQUENCE</scope>
    <source>
        <strain evidence="7">CBS 232.78</strain>
    </source>
</reference>
<dbReference type="GO" id="GO:0005634">
    <property type="term" value="C:nucleus"/>
    <property type="evidence" value="ECO:0007669"/>
    <property type="project" value="UniProtKB-SubCell"/>
</dbReference>
<evidence type="ECO:0000256" key="1">
    <source>
        <dbReference type="ARBA" id="ARBA00004123"/>
    </source>
</evidence>
<gene>
    <name evidence="7" type="ORF">B0H63DRAFT_564139</name>
</gene>
<accession>A0AAE0K5R6</accession>
<reference evidence="7" key="2">
    <citation type="submission" date="2023-06" db="EMBL/GenBank/DDBJ databases">
        <authorList>
            <consortium name="Lawrence Berkeley National Laboratory"/>
            <person name="Haridas S."/>
            <person name="Hensen N."/>
            <person name="Bonometti L."/>
            <person name="Westerberg I."/>
            <person name="Brannstrom I.O."/>
            <person name="Guillou S."/>
            <person name="Cros-Aarteil S."/>
            <person name="Calhoun S."/>
            <person name="Kuo A."/>
            <person name="Mondo S."/>
            <person name="Pangilinan J."/>
            <person name="Riley R."/>
            <person name="LaButti K."/>
            <person name="Andreopoulos B."/>
            <person name="Lipzen A."/>
            <person name="Chen C."/>
            <person name="Yanf M."/>
            <person name="Daum C."/>
            <person name="Ng V."/>
            <person name="Clum A."/>
            <person name="Steindorff A."/>
            <person name="Ohm R."/>
            <person name="Martin F."/>
            <person name="Silar P."/>
            <person name="Natvig D."/>
            <person name="Lalanne C."/>
            <person name="Gautier V."/>
            <person name="Ament-velasquez S.L."/>
            <person name="Kruys A."/>
            <person name="Hutchinson M.I."/>
            <person name="Powell A.J."/>
            <person name="Barry K."/>
            <person name="Miller A.N."/>
            <person name="Grigoriev I.V."/>
            <person name="Debuchy R."/>
            <person name="Gladieux P."/>
            <person name="Thoren M.H."/>
            <person name="Johannesson H."/>
        </authorList>
    </citation>
    <scope>NUCLEOTIDE SEQUENCE</scope>
    <source>
        <strain evidence="7">CBS 232.78</strain>
    </source>
</reference>
<dbReference type="GO" id="GO:0003677">
    <property type="term" value="F:DNA binding"/>
    <property type="evidence" value="ECO:0007669"/>
    <property type="project" value="UniProtKB-KW"/>
</dbReference>
<dbReference type="Pfam" id="PF04082">
    <property type="entry name" value="Fungal_trans"/>
    <property type="match status" value="1"/>
</dbReference>
<keyword evidence="8" id="KW-1185">Reference proteome</keyword>
<dbReference type="EMBL" id="JAULSW010000009">
    <property type="protein sequence ID" value="KAK3369845.1"/>
    <property type="molecule type" value="Genomic_DNA"/>
</dbReference>
<name>A0AAE0K5R6_9PEZI</name>
<dbReference type="GO" id="GO:0008270">
    <property type="term" value="F:zinc ion binding"/>
    <property type="evidence" value="ECO:0007669"/>
    <property type="project" value="InterPro"/>
</dbReference>
<dbReference type="Proteomes" id="UP001285441">
    <property type="component" value="Unassembled WGS sequence"/>
</dbReference>
<evidence type="ECO:0000256" key="4">
    <source>
        <dbReference type="ARBA" id="ARBA00023163"/>
    </source>
</evidence>
<dbReference type="PANTHER" id="PTHR46910:SF37">
    <property type="entry name" value="ZN(II)2CYS6 TRANSCRIPTION FACTOR (EUROFUNG)"/>
    <property type="match status" value="1"/>
</dbReference>
<keyword evidence="5" id="KW-0539">Nucleus</keyword>
<keyword evidence="4" id="KW-0804">Transcription</keyword>
<dbReference type="CDD" id="cd12148">
    <property type="entry name" value="fungal_TF_MHR"/>
    <property type="match status" value="1"/>
</dbReference>
<dbReference type="InterPro" id="IPR007219">
    <property type="entry name" value="XnlR_reg_dom"/>
</dbReference>
<keyword evidence="2" id="KW-0805">Transcription regulation</keyword>
<organism evidence="7 8">
    <name type="scientific">Podospora didyma</name>
    <dbReference type="NCBI Taxonomy" id="330526"/>
    <lineage>
        <taxon>Eukaryota</taxon>
        <taxon>Fungi</taxon>
        <taxon>Dikarya</taxon>
        <taxon>Ascomycota</taxon>
        <taxon>Pezizomycotina</taxon>
        <taxon>Sordariomycetes</taxon>
        <taxon>Sordariomycetidae</taxon>
        <taxon>Sordariales</taxon>
        <taxon>Podosporaceae</taxon>
        <taxon>Podospora</taxon>
    </lineage>
</organism>
<keyword evidence="3" id="KW-0238">DNA-binding</keyword>
<comment type="subcellular location">
    <subcellularLocation>
        <location evidence="1">Nucleus</location>
    </subcellularLocation>
</comment>
<dbReference type="GO" id="GO:0006351">
    <property type="term" value="P:DNA-templated transcription"/>
    <property type="evidence" value="ECO:0007669"/>
    <property type="project" value="InterPro"/>
</dbReference>
<evidence type="ECO:0000313" key="7">
    <source>
        <dbReference type="EMBL" id="KAK3369845.1"/>
    </source>
</evidence>
<dbReference type="InterPro" id="IPR050987">
    <property type="entry name" value="AtrR-like"/>
</dbReference>
<feature type="domain" description="Xylanolytic transcriptional activator regulatory" evidence="6">
    <location>
        <begin position="161"/>
        <end position="231"/>
    </location>
</feature>
<sequence>MKDRFAHHHAGSYLKPLRRIEGAPITLEEADIILIESAIGDILGELPLLDSNSLFVDRLKSSFQHASISDPAASEDISSHFRPHSVSWEALSNTIAACAVPVKISNRSYHEMAGMAWAFFKKAYSCFPALLIARDNTLQAVQALLVMTLFMRTYSADTRTMALFLSTATRMLQMCNQKQPCHVKSEDIEIMSRVFWAAYILDVEVSTNSGLPPTLNDDDWDIDLPEDGIAEELGTSTNSIFRARVELAQIQSQVRRKLYASSKSASISDMTRLQIIIELESKLAGWIARTEPSIRPQLDYSNNQPAESSTLDPHVIMLHLAYYSCVGMLRWAAPRHAIERGIIPATPGEEQPVEHATGIIFYCRRALRTAARNTISLVLHRMPKFQFGDFRQKLHYPITAILILLNSILESYSDAEEARDDCVLINSFARFVRNWAEREGCDLDILVRGCFELANIAGYVSAAKSSTAGYREPAFRVVGPIDVEDDGPLSMQTTAAMLATLLNAWPHPIHLTQSLMGNMPRGSMDVAAVHNLWALFGGGLQDINTSMSALYGPFVPASMQPETFGFCFE</sequence>
<dbReference type="AlphaFoldDB" id="A0AAE0K5R6"/>
<evidence type="ECO:0000256" key="5">
    <source>
        <dbReference type="ARBA" id="ARBA00023242"/>
    </source>
</evidence>
<dbReference type="SMART" id="SM00906">
    <property type="entry name" value="Fungal_trans"/>
    <property type="match status" value="1"/>
</dbReference>
<dbReference type="PANTHER" id="PTHR46910">
    <property type="entry name" value="TRANSCRIPTION FACTOR PDR1"/>
    <property type="match status" value="1"/>
</dbReference>
<protein>
    <submittedName>
        <fullName evidence="7">Fungal-specific transcription factor domain-containing protein</fullName>
    </submittedName>
</protein>
<evidence type="ECO:0000313" key="8">
    <source>
        <dbReference type="Proteomes" id="UP001285441"/>
    </source>
</evidence>
<evidence type="ECO:0000259" key="6">
    <source>
        <dbReference type="SMART" id="SM00906"/>
    </source>
</evidence>
<dbReference type="GO" id="GO:0003700">
    <property type="term" value="F:DNA-binding transcription factor activity"/>
    <property type="evidence" value="ECO:0007669"/>
    <property type="project" value="InterPro"/>
</dbReference>